<evidence type="ECO:0000313" key="2">
    <source>
        <dbReference type="Proteomes" id="UP000055035"/>
    </source>
</evidence>
<dbReference type="OrthoDB" id="5653199at2"/>
<reference evidence="1 2" key="1">
    <citation type="submission" date="2015-11" db="EMBL/GenBank/DDBJ databases">
        <title>Genomic analysis of 38 Legionella species identifies large and diverse effector repertoires.</title>
        <authorList>
            <person name="Burstein D."/>
            <person name="Amaro F."/>
            <person name="Zusman T."/>
            <person name="Lifshitz Z."/>
            <person name="Cohen O."/>
            <person name="Gilbert J.A."/>
            <person name="Pupko T."/>
            <person name="Shuman H.A."/>
            <person name="Segal G."/>
        </authorList>
    </citation>
    <scope>NUCLEOTIDE SEQUENCE [LARGE SCALE GENOMIC DNA]</scope>
    <source>
        <strain evidence="1 2">BL-540</strain>
    </source>
</reference>
<dbReference type="Proteomes" id="UP000055035">
    <property type="component" value="Unassembled WGS sequence"/>
</dbReference>
<dbReference type="EMBL" id="LNYJ01000011">
    <property type="protein sequence ID" value="KTD17328.1"/>
    <property type="molecule type" value="Genomic_DNA"/>
</dbReference>
<gene>
    <name evidence="1" type="ORF">Ljor_1634</name>
</gene>
<keyword evidence="2" id="KW-1185">Reference proteome</keyword>
<proteinExistence type="predicted"/>
<comment type="caution">
    <text evidence="1">The sequence shown here is derived from an EMBL/GenBank/DDBJ whole genome shotgun (WGS) entry which is preliminary data.</text>
</comment>
<dbReference type="RefSeq" id="WP_058471090.1">
    <property type="nucleotide sequence ID" value="NZ_CAAAIC010000009.1"/>
</dbReference>
<dbReference type="AlphaFoldDB" id="A0A0W0VB48"/>
<evidence type="ECO:0008006" key="3">
    <source>
        <dbReference type="Google" id="ProtNLM"/>
    </source>
</evidence>
<name>A0A0W0VB48_9GAMM</name>
<dbReference type="PATRIC" id="fig|456.5.peg.1745"/>
<accession>A0A0W0VB48</accession>
<organism evidence="1 2">
    <name type="scientific">Legionella jordanis</name>
    <dbReference type="NCBI Taxonomy" id="456"/>
    <lineage>
        <taxon>Bacteria</taxon>
        <taxon>Pseudomonadati</taxon>
        <taxon>Pseudomonadota</taxon>
        <taxon>Gammaproteobacteria</taxon>
        <taxon>Legionellales</taxon>
        <taxon>Legionellaceae</taxon>
        <taxon>Legionella</taxon>
    </lineage>
</organism>
<sequence>MGLQNSIKVRAAIVFRHISQSTTSCLIAMTKGNLDSLTLHHWKIALLTGIGSGLISLLASLGDLVRFQTSRWGVAVIALVGTTIADYLNHSTIKEALLTGLGAALLSCLISLTPVDKLIKELQQNDGDTVD</sequence>
<protein>
    <recommendedName>
        <fullName evidence="3">Holin</fullName>
    </recommendedName>
</protein>
<evidence type="ECO:0000313" key="1">
    <source>
        <dbReference type="EMBL" id="KTD17328.1"/>
    </source>
</evidence>